<sequence length="166" mass="18537">MDEKAFLQLLNDKAQSLGINPFLLLSGLEGLYTFREVPLNEINMEFLDSLVLTLLALRIGDQFHGLAEEQLGHERPQVQEAARRELEIIPDAELEASNDPYLRSFAAVLSGKAPIRRYHIKALEAAAQEVHHVQLRYNNSSIGAIMIEVCKTELSDVLPLGSLFNA</sequence>
<dbReference type="Proteomes" id="UP000295334">
    <property type="component" value="Unassembled WGS sequence"/>
</dbReference>
<keyword evidence="2" id="KW-1185">Reference proteome</keyword>
<name>A0A4V2NV44_9BACT</name>
<comment type="caution">
    <text evidence="1">The sequence shown here is derived from an EMBL/GenBank/DDBJ whole genome shotgun (WGS) entry which is preliminary data.</text>
</comment>
<protein>
    <submittedName>
        <fullName evidence="1">Uncharacterized protein</fullName>
    </submittedName>
</protein>
<evidence type="ECO:0000313" key="2">
    <source>
        <dbReference type="Proteomes" id="UP000295334"/>
    </source>
</evidence>
<organism evidence="1 2">
    <name type="scientific">Flaviaesturariibacter flavus</name>
    <dbReference type="NCBI Taxonomy" id="2502780"/>
    <lineage>
        <taxon>Bacteria</taxon>
        <taxon>Pseudomonadati</taxon>
        <taxon>Bacteroidota</taxon>
        <taxon>Chitinophagia</taxon>
        <taxon>Chitinophagales</taxon>
        <taxon>Chitinophagaceae</taxon>
        <taxon>Flaviaestuariibacter</taxon>
    </lineage>
</organism>
<dbReference type="AlphaFoldDB" id="A0A4V2NV44"/>
<dbReference type="RefSeq" id="WP_131450503.1">
    <property type="nucleotide sequence ID" value="NZ_SJZI01000052.1"/>
</dbReference>
<dbReference type="EMBL" id="SJZI01000052">
    <property type="protein sequence ID" value="TCJ12026.1"/>
    <property type="molecule type" value="Genomic_DNA"/>
</dbReference>
<dbReference type="OrthoDB" id="674188at2"/>
<proteinExistence type="predicted"/>
<gene>
    <name evidence="1" type="ORF">EPD60_15835</name>
</gene>
<accession>A0A4V2NV44</accession>
<evidence type="ECO:0000313" key="1">
    <source>
        <dbReference type="EMBL" id="TCJ12026.1"/>
    </source>
</evidence>
<reference evidence="1 2" key="1">
    <citation type="submission" date="2019-03" db="EMBL/GenBank/DDBJ databases">
        <authorList>
            <person name="Kim M.K.M."/>
        </authorList>
    </citation>
    <scope>NUCLEOTIDE SEQUENCE [LARGE SCALE GENOMIC DNA]</scope>
    <source>
        <strain evidence="1 2">17J68-12</strain>
    </source>
</reference>